<evidence type="ECO:0000313" key="4">
    <source>
        <dbReference type="EMBL" id="ETO25652.1"/>
    </source>
</evidence>
<feature type="transmembrane region" description="Helical" evidence="2">
    <location>
        <begin position="73"/>
        <end position="92"/>
    </location>
</feature>
<evidence type="ECO:0000256" key="2">
    <source>
        <dbReference type="SAM" id="Phobius"/>
    </source>
</evidence>
<proteinExistence type="predicted"/>
<protein>
    <submittedName>
        <fullName evidence="3">Uncharacterized protein</fullName>
    </submittedName>
</protein>
<reference evidence="3 5" key="1">
    <citation type="journal article" date="2013" name="Curr. Biol.">
        <title>The Genome of the Foraminiferan Reticulomyxa filosa.</title>
        <authorList>
            <person name="Glockner G."/>
            <person name="Hulsmann N."/>
            <person name="Schleicher M."/>
            <person name="Noegel A.A."/>
            <person name="Eichinger L."/>
            <person name="Gallinger C."/>
            <person name="Pawlowski J."/>
            <person name="Sierra R."/>
            <person name="Euteneuer U."/>
            <person name="Pillet L."/>
            <person name="Moustafa A."/>
            <person name="Platzer M."/>
            <person name="Groth M."/>
            <person name="Szafranski K."/>
            <person name="Schliwa M."/>
        </authorList>
    </citation>
    <scope>NUCLEOTIDE SEQUENCE [LARGE SCALE GENOMIC DNA]</scope>
</reference>
<dbReference type="AlphaFoldDB" id="X6N7I1"/>
<dbReference type="EMBL" id="ASPP01008366">
    <property type="protein sequence ID" value="ETO25652.1"/>
    <property type="molecule type" value="Genomic_DNA"/>
</dbReference>
<sequence length="95" mass="11415">MVDKSLEKEMQKIRKMEDQTKLLNKTKEDNEDQINVYMDGLIELINENRRCLIQRWNDMIDLKIKQLQGNRQALCNVTVILFIYLYFVFVISTQT</sequence>
<dbReference type="EMBL" id="ASPP01010894">
    <property type="protein sequence ID" value="ETO22245.1"/>
    <property type="molecule type" value="Genomic_DNA"/>
</dbReference>
<comment type="caution">
    <text evidence="3">The sequence shown here is derived from an EMBL/GenBank/DDBJ whole genome shotgun (WGS) entry which is preliminary data.</text>
</comment>
<accession>X6N7I1</accession>
<gene>
    <name evidence="4" type="ORF">RFI_11486</name>
    <name evidence="3" type="ORF">RFI_14955</name>
</gene>
<keyword evidence="5" id="KW-1185">Reference proteome</keyword>
<evidence type="ECO:0000313" key="3">
    <source>
        <dbReference type="EMBL" id="ETO22245.1"/>
    </source>
</evidence>
<reference evidence="3" key="2">
    <citation type="submission" date="2013-05" db="EMBL/GenBank/DDBJ databases">
        <authorList>
            <person name="Gloeckner G."/>
            <person name="Szafranski K."/>
            <person name="Schliwa M."/>
        </authorList>
    </citation>
    <scope>NUCLEOTIDE SEQUENCE</scope>
</reference>
<keyword evidence="2" id="KW-0812">Transmembrane</keyword>
<keyword evidence="2" id="KW-1133">Transmembrane helix</keyword>
<keyword evidence="1" id="KW-0175">Coiled coil</keyword>
<feature type="coiled-coil region" evidence="1">
    <location>
        <begin position="6"/>
        <end position="33"/>
    </location>
</feature>
<name>X6N7I1_RETFI</name>
<evidence type="ECO:0000256" key="1">
    <source>
        <dbReference type="SAM" id="Coils"/>
    </source>
</evidence>
<organism evidence="3 5">
    <name type="scientific">Reticulomyxa filosa</name>
    <dbReference type="NCBI Taxonomy" id="46433"/>
    <lineage>
        <taxon>Eukaryota</taxon>
        <taxon>Sar</taxon>
        <taxon>Rhizaria</taxon>
        <taxon>Retaria</taxon>
        <taxon>Foraminifera</taxon>
        <taxon>Monothalamids</taxon>
        <taxon>Reticulomyxidae</taxon>
        <taxon>Reticulomyxa</taxon>
    </lineage>
</organism>
<keyword evidence="2" id="KW-0472">Membrane</keyword>
<dbReference type="Proteomes" id="UP000023152">
    <property type="component" value="Unassembled WGS sequence"/>
</dbReference>
<evidence type="ECO:0000313" key="5">
    <source>
        <dbReference type="Proteomes" id="UP000023152"/>
    </source>
</evidence>